<reference evidence="2 3" key="1">
    <citation type="submission" date="2017-09" db="EMBL/GenBank/DDBJ databases">
        <title>Complete genome sequence of Verrucomicrobial strain HZ-65, isolated from freshwater.</title>
        <authorList>
            <person name="Choi A."/>
        </authorList>
    </citation>
    <scope>NUCLEOTIDE SEQUENCE [LARGE SCALE GENOMIC DNA]</scope>
    <source>
        <strain evidence="2 3">HZ-65</strain>
    </source>
</reference>
<evidence type="ECO:0000313" key="2">
    <source>
        <dbReference type="EMBL" id="ATC63176.1"/>
    </source>
</evidence>
<dbReference type="OrthoDB" id="176999at2"/>
<dbReference type="KEGG" id="vbh:CMV30_03955"/>
<accession>A0A290QAB1</accession>
<keyword evidence="1" id="KW-0472">Membrane</keyword>
<dbReference type="EMBL" id="CP023344">
    <property type="protein sequence ID" value="ATC63176.1"/>
    <property type="molecule type" value="Genomic_DNA"/>
</dbReference>
<keyword evidence="1" id="KW-1133">Transmembrane helix</keyword>
<protein>
    <submittedName>
        <fullName evidence="2">ABC transporter</fullName>
    </submittedName>
</protein>
<dbReference type="Proteomes" id="UP000217265">
    <property type="component" value="Chromosome"/>
</dbReference>
<name>A0A290QAB1_9BACT</name>
<keyword evidence="3" id="KW-1185">Reference proteome</keyword>
<organism evidence="2 3">
    <name type="scientific">Nibricoccus aquaticus</name>
    <dbReference type="NCBI Taxonomy" id="2576891"/>
    <lineage>
        <taxon>Bacteria</taxon>
        <taxon>Pseudomonadati</taxon>
        <taxon>Verrucomicrobiota</taxon>
        <taxon>Opitutia</taxon>
        <taxon>Opitutales</taxon>
        <taxon>Opitutaceae</taxon>
        <taxon>Nibricoccus</taxon>
    </lineage>
</organism>
<evidence type="ECO:0000256" key="1">
    <source>
        <dbReference type="SAM" id="Phobius"/>
    </source>
</evidence>
<feature type="transmembrane region" description="Helical" evidence="1">
    <location>
        <begin position="477"/>
        <end position="496"/>
    </location>
</feature>
<sequence length="500" mass="55930">MSFPNSFRAARWLRTTNLVLQALLFLSFFAGLNYLATQLDFGRFDLTRLRQHSLSEETRGYLDRLKQPVRVIVTLPEKSDDANLTQAFVDVSELLREYVYATETPTPTRPATARISVDYIDVYQRPADAAQYELQKDTVLFLSGDRRREVSLGELYKFKDKQREAFLGEQAFTAAILDVSSTEQKKIYFLTGHGEADPLSTTPRGLSELYANLRAKNYAINTIDLARAGKIPDQPGEKPDLIISAGATSRYEPFEQELLRKYLSENAGRLMVFVGPGLNPTGLEDLFYDWGLIADDVWIFDNSPGAQTDTGALILSGYWPHEITKLLIESNEFLAFGSARSIRPHPGAVPDPSRSVSKLVGASVTAWGERSYTRGPPQFSPGDLRGTKDNEIALVAAAERLAAKDNLPFSVPVGRLVAFGSADFINNANLFQRGNSILFISALNWLVDRDTQLSVPPRKIDKFQLSLSRQELVRLRYSLLFGLPAAAAFLGIIVYWTRRR</sequence>
<proteinExistence type="predicted"/>
<dbReference type="RefSeq" id="WP_096054808.1">
    <property type="nucleotide sequence ID" value="NZ_CP023344.1"/>
</dbReference>
<evidence type="ECO:0000313" key="3">
    <source>
        <dbReference type="Proteomes" id="UP000217265"/>
    </source>
</evidence>
<keyword evidence="1" id="KW-0812">Transmembrane</keyword>
<dbReference type="AlphaFoldDB" id="A0A290QAB1"/>
<gene>
    <name evidence="2" type="ORF">CMV30_03955</name>
</gene>